<comment type="subcellular location">
    <subcellularLocation>
        <location evidence="1">Secreted</location>
    </subcellularLocation>
</comment>
<sequence>DRDGGNRTVYRLVCNFAPGGNRDNRTVYTYGVPCSRCPEDTVCDDVFKALCDKTIKQTSREETTEDESFTLEFDSSEAVSKVEELSNTDTTTTAIEITDSITETGDDTLTLYDYISHVHDFTRQLVTAASTKHDCKDSLSVDNFIDLLRKRLNSEPGFMELLFSTKLPTLTGLIDSSFTDPSVAAFVSKLYSKKEPPTTMKITESDLLNSTLLVDLVEAVIFRSNGGIDKMQFTEDEEHTTQYTSDVSPVKIQAELARIQENSDFTGHYFFPEDDDEETSVETTEVYYDTSDIKDIMMEIEDIKKSTVTIDFLDEIFEADHVTESSTSATQLSPDDMNVYKSGHNVMKKFLEDITHKTPTPL</sequence>
<reference evidence="3 4" key="1">
    <citation type="journal article" date="2015" name="Genome Biol. Evol.">
        <title>The genome of winter moth (Operophtera brumata) provides a genomic perspective on sexual dimorphism and phenology.</title>
        <authorList>
            <person name="Derks M.F."/>
            <person name="Smit S."/>
            <person name="Salis L."/>
            <person name="Schijlen E."/>
            <person name="Bossers A."/>
            <person name="Mateman C."/>
            <person name="Pijl A.S."/>
            <person name="de Ridder D."/>
            <person name="Groenen M.A."/>
            <person name="Visser M.E."/>
            <person name="Megens H.J."/>
        </authorList>
    </citation>
    <scope>NUCLEOTIDE SEQUENCE [LARGE SCALE GENOMIC DNA]</scope>
    <source>
        <strain evidence="3">WM2013NL</strain>
        <tissue evidence="3">Head and thorax</tissue>
    </source>
</reference>
<evidence type="ECO:0000256" key="2">
    <source>
        <dbReference type="ARBA" id="ARBA00022525"/>
    </source>
</evidence>
<gene>
    <name evidence="3" type="ORF">OBRU01_22122</name>
</gene>
<keyword evidence="4" id="KW-1185">Reference proteome</keyword>
<keyword evidence="2" id="KW-0964">Secreted</keyword>
<comment type="caution">
    <text evidence="3">The sequence shown here is derived from an EMBL/GenBank/DDBJ whole genome shotgun (WGS) entry which is preliminary data.</text>
</comment>
<name>A0A0L7KRI9_OPEBR</name>
<dbReference type="InterPro" id="IPR035940">
    <property type="entry name" value="CAP_sf"/>
</dbReference>
<dbReference type="STRING" id="104452.A0A0L7KRI9"/>
<feature type="non-terminal residue" evidence="3">
    <location>
        <position position="1"/>
    </location>
</feature>
<accession>A0A0L7KRI9</accession>
<organism evidence="3 4">
    <name type="scientific">Operophtera brumata</name>
    <name type="common">Winter moth</name>
    <name type="synonym">Phalaena brumata</name>
    <dbReference type="NCBI Taxonomy" id="104452"/>
    <lineage>
        <taxon>Eukaryota</taxon>
        <taxon>Metazoa</taxon>
        <taxon>Ecdysozoa</taxon>
        <taxon>Arthropoda</taxon>
        <taxon>Hexapoda</taxon>
        <taxon>Insecta</taxon>
        <taxon>Pterygota</taxon>
        <taxon>Neoptera</taxon>
        <taxon>Endopterygota</taxon>
        <taxon>Lepidoptera</taxon>
        <taxon>Glossata</taxon>
        <taxon>Ditrysia</taxon>
        <taxon>Geometroidea</taxon>
        <taxon>Geometridae</taxon>
        <taxon>Larentiinae</taxon>
        <taxon>Operophtera</taxon>
    </lineage>
</organism>
<dbReference type="AlphaFoldDB" id="A0A0L7KRI9"/>
<dbReference type="Proteomes" id="UP000037510">
    <property type="component" value="Unassembled WGS sequence"/>
</dbReference>
<evidence type="ECO:0000313" key="3">
    <source>
        <dbReference type="EMBL" id="KOB65922.1"/>
    </source>
</evidence>
<dbReference type="Gene3D" id="3.40.33.10">
    <property type="entry name" value="CAP"/>
    <property type="match status" value="1"/>
</dbReference>
<dbReference type="EMBL" id="JTDY01006535">
    <property type="protein sequence ID" value="KOB65922.1"/>
    <property type="molecule type" value="Genomic_DNA"/>
</dbReference>
<evidence type="ECO:0000313" key="4">
    <source>
        <dbReference type="Proteomes" id="UP000037510"/>
    </source>
</evidence>
<evidence type="ECO:0000256" key="1">
    <source>
        <dbReference type="ARBA" id="ARBA00004613"/>
    </source>
</evidence>
<proteinExistence type="predicted"/>
<protein>
    <submittedName>
        <fullName evidence="3">Putative sol i 3 antigen</fullName>
    </submittedName>
</protein>